<evidence type="ECO:0000259" key="1">
    <source>
        <dbReference type="Pfam" id="PF05662"/>
    </source>
</evidence>
<dbReference type="EMBL" id="LC375533">
    <property type="protein sequence ID" value="BBD74684.1"/>
    <property type="molecule type" value="Genomic_DNA"/>
</dbReference>
<name>A0A3G9E5H8_9CAUD</name>
<dbReference type="GO" id="GO:0019867">
    <property type="term" value="C:outer membrane"/>
    <property type="evidence" value="ECO:0007669"/>
    <property type="project" value="InterPro"/>
</dbReference>
<dbReference type="InterPro" id="IPR008635">
    <property type="entry name" value="Coiled_stalk_dom"/>
</dbReference>
<dbReference type="GO" id="GO:0098015">
    <property type="term" value="C:virus tail"/>
    <property type="evidence" value="ECO:0007669"/>
    <property type="project" value="UniProtKB-KW"/>
</dbReference>
<dbReference type="GeneID" id="55007448"/>
<dbReference type="SUPFAM" id="SSF101967">
    <property type="entry name" value="Adhesin YadA, collagen-binding domain"/>
    <property type="match status" value="1"/>
</dbReference>
<evidence type="ECO:0000313" key="3">
    <source>
        <dbReference type="Proteomes" id="UP000267050"/>
    </source>
</evidence>
<accession>A0A3G9E5H8</accession>
<proteinExistence type="predicted"/>
<reference evidence="2 3" key="1">
    <citation type="submission" date="2018-03" db="EMBL/GenBank/DDBJ databases">
        <title>Podoviridae phage infectious to Pectobacterium.</title>
        <authorList>
            <person name="Hirata H."/>
            <person name="Kashihara M."/>
        </authorList>
    </citation>
    <scope>NUCLEOTIDE SEQUENCE [LARGE SCALE GENOMIC DNA]</scope>
</reference>
<dbReference type="Gene3D" id="6.10.250.2040">
    <property type="match status" value="1"/>
</dbReference>
<keyword evidence="3" id="KW-1185">Reference proteome</keyword>
<dbReference type="KEGG" id="vg:55007448"/>
<feature type="domain" description="Trimeric autotransporter adhesin YadA-like stalk" evidence="1">
    <location>
        <begin position="215"/>
        <end position="233"/>
    </location>
</feature>
<organism evidence="2 3">
    <name type="scientific">Pectobacterium phage PPWS2</name>
    <dbReference type="NCBI Taxonomy" id="2153295"/>
    <lineage>
        <taxon>Viruses</taxon>
        <taxon>Duplodnaviria</taxon>
        <taxon>Heunggongvirae</taxon>
        <taxon>Uroviricota</taxon>
        <taxon>Caudoviricetes</taxon>
        <taxon>Autographivirales</taxon>
        <taxon>Autoscriptoviridae</taxon>
        <taxon>Corkvirinae</taxon>
        <taxon>Kotilavirus</taxon>
        <taxon>Kotilavirus PPWS2</taxon>
    </lineage>
</organism>
<dbReference type="RefSeq" id="YP_009816213.1">
    <property type="nucleotide sequence ID" value="NC_048103.1"/>
</dbReference>
<feature type="domain" description="Trimeric autotransporter adhesin YadA-like stalk" evidence="1">
    <location>
        <begin position="126"/>
        <end position="155"/>
    </location>
</feature>
<dbReference type="Pfam" id="PF05662">
    <property type="entry name" value="YadA_stalk"/>
    <property type="match status" value="2"/>
</dbReference>
<dbReference type="InterPro" id="IPR011049">
    <property type="entry name" value="Serralysin-like_metalloprot_C"/>
</dbReference>
<dbReference type="Proteomes" id="UP000267050">
    <property type="component" value="Segment"/>
</dbReference>
<evidence type="ECO:0000313" key="2">
    <source>
        <dbReference type="EMBL" id="BBD74684.1"/>
    </source>
</evidence>
<sequence>MYSVQIAVSDGSLSRIALSIEYFEKDDISLYRNLSTVPMVLGDDWQWDGDTHINLLTNVPIPNGEYITVRRNTNIDRAFNIYDGGAAFTRDTLDENFKQMIYLAQEFTEGNGLTGLFFPLNMNGFKITNLGDGTDDKDAINKGQLDGVSDRVSSLEETFVTGGTTSYPWYTITTEPTLVFSPPFLFTKAALYLNGVCQVPGFSYSVSNNQIRLATNVAPGTVVFARLGEDTDAAPEGVTQAQFLALMARVEALENP</sequence>
<protein>
    <submittedName>
        <fullName evidence="2">Tail fiber protein</fullName>
    </submittedName>
</protein>